<evidence type="ECO:0000313" key="3">
    <source>
        <dbReference type="Proteomes" id="UP000824120"/>
    </source>
</evidence>
<organism evidence="2 3">
    <name type="scientific">Solanum commersonii</name>
    <name type="common">Commerson's wild potato</name>
    <name type="synonym">Commerson's nightshade</name>
    <dbReference type="NCBI Taxonomy" id="4109"/>
    <lineage>
        <taxon>Eukaryota</taxon>
        <taxon>Viridiplantae</taxon>
        <taxon>Streptophyta</taxon>
        <taxon>Embryophyta</taxon>
        <taxon>Tracheophyta</taxon>
        <taxon>Spermatophyta</taxon>
        <taxon>Magnoliopsida</taxon>
        <taxon>eudicotyledons</taxon>
        <taxon>Gunneridae</taxon>
        <taxon>Pentapetalae</taxon>
        <taxon>asterids</taxon>
        <taxon>lamiids</taxon>
        <taxon>Solanales</taxon>
        <taxon>Solanaceae</taxon>
        <taxon>Solanoideae</taxon>
        <taxon>Solaneae</taxon>
        <taxon>Solanum</taxon>
    </lineage>
</organism>
<reference evidence="2 3" key="1">
    <citation type="submission" date="2020-09" db="EMBL/GenBank/DDBJ databases">
        <title>De no assembly of potato wild relative species, Solanum commersonii.</title>
        <authorList>
            <person name="Cho K."/>
        </authorList>
    </citation>
    <scope>NUCLEOTIDE SEQUENCE [LARGE SCALE GENOMIC DNA]</scope>
    <source>
        <strain evidence="2">LZ3.2</strain>
        <tissue evidence="2">Leaf</tissue>
    </source>
</reference>
<gene>
    <name evidence="2" type="ORF">H5410_028618</name>
</gene>
<feature type="region of interest" description="Disordered" evidence="1">
    <location>
        <begin position="55"/>
        <end position="76"/>
    </location>
</feature>
<proteinExistence type="predicted"/>
<comment type="caution">
    <text evidence="2">The sequence shown here is derived from an EMBL/GenBank/DDBJ whole genome shotgun (WGS) entry which is preliminary data.</text>
</comment>
<evidence type="ECO:0000313" key="2">
    <source>
        <dbReference type="EMBL" id="KAG5607126.1"/>
    </source>
</evidence>
<accession>A0A9J5Z829</accession>
<evidence type="ECO:0000256" key="1">
    <source>
        <dbReference type="SAM" id="MobiDB-lite"/>
    </source>
</evidence>
<protein>
    <submittedName>
        <fullName evidence="2">Uncharacterized protein</fullName>
    </submittedName>
</protein>
<dbReference type="EMBL" id="JACXVP010000005">
    <property type="protein sequence ID" value="KAG5607126.1"/>
    <property type="molecule type" value="Genomic_DNA"/>
</dbReference>
<sequence length="76" mass="8778">MRLMSCEAETVVDIQFRRIKTMISANSDQQNQDDDISKFKSIIRLLHPTLEHTPRTRSPKFWPGPVSSIEECTQTS</sequence>
<name>A0A9J5Z829_SOLCO</name>
<keyword evidence="3" id="KW-1185">Reference proteome</keyword>
<dbReference type="Proteomes" id="UP000824120">
    <property type="component" value="Chromosome 5"/>
</dbReference>
<dbReference type="AlphaFoldDB" id="A0A9J5Z829"/>